<dbReference type="OMA" id="DTHICKL"/>
<comment type="caution">
    <text evidence="4">The sequence shown here is derived from an EMBL/GenBank/DDBJ whole genome shotgun (WGS) entry which is preliminary data.</text>
</comment>
<feature type="domain" description="DUF4371" evidence="3">
    <location>
        <begin position="13"/>
        <end position="182"/>
    </location>
</feature>
<keyword evidence="5" id="KW-1185">Reference proteome</keyword>
<dbReference type="InterPro" id="IPR055298">
    <property type="entry name" value="AtLOH3-like"/>
</dbReference>
<protein>
    <submittedName>
        <fullName evidence="4">Uncharacterized protein</fullName>
    </submittedName>
</protein>
<accession>A0A834ZRI5</accession>
<evidence type="ECO:0000313" key="5">
    <source>
        <dbReference type="Proteomes" id="UP000655225"/>
    </source>
</evidence>
<dbReference type="PANTHER" id="PTHR11697:SF230">
    <property type="entry name" value="ZINC FINGER, MYM DOMAIN CONTAINING 1"/>
    <property type="match status" value="1"/>
</dbReference>
<dbReference type="Pfam" id="PF05699">
    <property type="entry name" value="Dimer_Tnp_hAT"/>
    <property type="match status" value="1"/>
</dbReference>
<keyword evidence="1" id="KW-1133">Transmembrane helix</keyword>
<feature type="domain" description="HAT C-terminal dimerisation" evidence="2">
    <location>
        <begin position="256"/>
        <end position="315"/>
    </location>
</feature>
<proteinExistence type="predicted"/>
<dbReference type="PANTHER" id="PTHR11697">
    <property type="entry name" value="GENERAL TRANSCRIPTION FACTOR 2-RELATED ZINC FINGER PROTEIN"/>
    <property type="match status" value="1"/>
</dbReference>
<evidence type="ECO:0000259" key="3">
    <source>
        <dbReference type="Pfam" id="PF14291"/>
    </source>
</evidence>
<dbReference type="EMBL" id="JABCRI010000001">
    <property type="protein sequence ID" value="KAF8412061.1"/>
    <property type="molecule type" value="Genomic_DNA"/>
</dbReference>
<dbReference type="InterPro" id="IPR025398">
    <property type="entry name" value="DUF4371"/>
</dbReference>
<dbReference type="Pfam" id="PF14291">
    <property type="entry name" value="DUF4371"/>
    <property type="match status" value="1"/>
</dbReference>
<gene>
    <name evidence="4" type="ORF">HHK36_000014</name>
</gene>
<organism evidence="4 5">
    <name type="scientific">Tetracentron sinense</name>
    <name type="common">Spur-leaf</name>
    <dbReference type="NCBI Taxonomy" id="13715"/>
    <lineage>
        <taxon>Eukaryota</taxon>
        <taxon>Viridiplantae</taxon>
        <taxon>Streptophyta</taxon>
        <taxon>Embryophyta</taxon>
        <taxon>Tracheophyta</taxon>
        <taxon>Spermatophyta</taxon>
        <taxon>Magnoliopsida</taxon>
        <taxon>Trochodendrales</taxon>
        <taxon>Trochodendraceae</taxon>
        <taxon>Tetracentron</taxon>
    </lineage>
</organism>
<dbReference type="GO" id="GO:0046983">
    <property type="term" value="F:protein dimerization activity"/>
    <property type="evidence" value="ECO:0007669"/>
    <property type="project" value="InterPro"/>
</dbReference>
<evidence type="ECO:0000256" key="1">
    <source>
        <dbReference type="SAM" id="Phobius"/>
    </source>
</evidence>
<evidence type="ECO:0000259" key="2">
    <source>
        <dbReference type="Pfam" id="PF05699"/>
    </source>
</evidence>
<feature type="transmembrane region" description="Helical" evidence="1">
    <location>
        <begin position="259"/>
        <end position="277"/>
    </location>
</feature>
<evidence type="ECO:0000313" key="4">
    <source>
        <dbReference type="EMBL" id="KAF8412061.1"/>
    </source>
</evidence>
<dbReference type="OrthoDB" id="1092014at2759"/>
<dbReference type="InterPro" id="IPR008906">
    <property type="entry name" value="HATC_C_dom"/>
</dbReference>
<sequence>MAMATENLTSLPSDQVRREYRVCLIASTDCIQFILRQGLAFHGHDESKDLNDKGDFLELLQFLVDHNENFKLTTPDIQKDIGSATAIETTNTIINEVGDSLFAVLIYESSEISIKEQMVVLRYVDKREFVTEHFLGIVHVTEPTVVSLKAAIDKLFSKNGLSITRLCGQGYDGASNMQGEFNDLKTLIMKENECVLCSLLRASPSIGTYCVEFSALNLMALDNQLETYIIDMHSNGEFLEVKGISDLAGKMVKKIKKSMLYPLVYLLVTLALILPIATTTVERVFSAIKIIKNQLRNRMGDEWMTDCLVTYIEKDIFNSIDNEAILQ</sequence>
<dbReference type="AlphaFoldDB" id="A0A834ZRI5"/>
<dbReference type="Proteomes" id="UP000655225">
    <property type="component" value="Unassembled WGS sequence"/>
</dbReference>
<keyword evidence="1" id="KW-0812">Transmembrane</keyword>
<reference evidence="4 5" key="1">
    <citation type="submission" date="2020-04" db="EMBL/GenBank/DDBJ databases">
        <title>Plant Genome Project.</title>
        <authorList>
            <person name="Zhang R.-G."/>
        </authorList>
    </citation>
    <scope>NUCLEOTIDE SEQUENCE [LARGE SCALE GENOMIC DNA]</scope>
    <source>
        <strain evidence="4">YNK0</strain>
        <tissue evidence="4">Leaf</tissue>
    </source>
</reference>
<name>A0A834ZRI5_TETSI</name>
<keyword evidence="1" id="KW-0472">Membrane</keyword>